<dbReference type="SUPFAM" id="SSF53850">
    <property type="entry name" value="Periplasmic binding protein-like II"/>
    <property type="match status" value="1"/>
</dbReference>
<protein>
    <submittedName>
        <fullName evidence="2">Amino acid ABC transporter substrate-binding protein</fullName>
    </submittedName>
</protein>
<name>A0A418XM12_9PSED</name>
<keyword evidence="3" id="KW-1185">Reference proteome</keyword>
<dbReference type="OrthoDB" id="8747607at2"/>
<evidence type="ECO:0000313" key="3">
    <source>
        <dbReference type="Proteomes" id="UP000284021"/>
    </source>
</evidence>
<proteinExistence type="predicted"/>
<feature type="chain" id="PRO_5018972678" evidence="1">
    <location>
        <begin position="27"/>
        <end position="274"/>
    </location>
</feature>
<accession>A0A418XM12</accession>
<evidence type="ECO:0000256" key="1">
    <source>
        <dbReference type="SAM" id="SignalP"/>
    </source>
</evidence>
<dbReference type="EMBL" id="QYUR01000002">
    <property type="protein sequence ID" value="RJG13510.1"/>
    <property type="molecule type" value="Genomic_DNA"/>
</dbReference>
<sequence length="274" mass="30578">MMLTLRRALEGVLLVLCSSLCLPAGAEQLVRVGSVYFPPYVLKQEQGKVDRGLLPQLLDALNQAQNEYRFVAVPTSLPRRYRDFEQGRIDMAIFENPQWGWQKVAHTAVDMGLEDAEVFVARAETGRDQSYFTTLQGKRLALYSGYHYAFAGFNAEPRFLAQNFNAKLTYSHDSNLSMLLRGRAEIALVTRSYLSDFLARHRETASQYLVSTRTDQTYHHYALLRPQAPISAQALSALLQTLRSSGQLADIFGRHQIAVMPVAADSSVATGGAD</sequence>
<organism evidence="2 3">
    <name type="scientific">Pseudomonas cavernicola</name>
    <dbReference type="NCBI Taxonomy" id="2320866"/>
    <lineage>
        <taxon>Bacteria</taxon>
        <taxon>Pseudomonadati</taxon>
        <taxon>Pseudomonadota</taxon>
        <taxon>Gammaproteobacteria</taxon>
        <taxon>Pseudomonadales</taxon>
        <taxon>Pseudomonadaceae</taxon>
        <taxon>Pseudomonas</taxon>
    </lineage>
</organism>
<comment type="caution">
    <text evidence="2">The sequence shown here is derived from an EMBL/GenBank/DDBJ whole genome shotgun (WGS) entry which is preliminary data.</text>
</comment>
<feature type="signal peptide" evidence="1">
    <location>
        <begin position="1"/>
        <end position="26"/>
    </location>
</feature>
<dbReference type="Gene3D" id="3.40.190.10">
    <property type="entry name" value="Periplasmic binding protein-like II"/>
    <property type="match status" value="2"/>
</dbReference>
<dbReference type="AlphaFoldDB" id="A0A418XM12"/>
<evidence type="ECO:0000313" key="2">
    <source>
        <dbReference type="EMBL" id="RJG13510.1"/>
    </source>
</evidence>
<dbReference type="Proteomes" id="UP000284021">
    <property type="component" value="Unassembled WGS sequence"/>
</dbReference>
<gene>
    <name evidence="2" type="ORF">D3879_09785</name>
</gene>
<keyword evidence="1" id="KW-0732">Signal</keyword>
<reference evidence="2 3" key="1">
    <citation type="submission" date="2018-09" db="EMBL/GenBank/DDBJ databases">
        <authorList>
            <person name="Zhu H."/>
        </authorList>
    </citation>
    <scope>NUCLEOTIDE SEQUENCE [LARGE SCALE GENOMIC DNA]</scope>
    <source>
        <strain evidence="2 3">K1S02-6</strain>
    </source>
</reference>